<comment type="caution">
    <text evidence="2">The sequence shown here is derived from an EMBL/GenBank/DDBJ whole genome shotgun (WGS) entry which is preliminary data.</text>
</comment>
<feature type="region of interest" description="Disordered" evidence="1">
    <location>
        <begin position="104"/>
        <end position="164"/>
    </location>
</feature>
<organism evidence="2 3">
    <name type="scientific">Riccia fluitans</name>
    <dbReference type="NCBI Taxonomy" id="41844"/>
    <lineage>
        <taxon>Eukaryota</taxon>
        <taxon>Viridiplantae</taxon>
        <taxon>Streptophyta</taxon>
        <taxon>Embryophyta</taxon>
        <taxon>Marchantiophyta</taxon>
        <taxon>Marchantiopsida</taxon>
        <taxon>Marchantiidae</taxon>
        <taxon>Marchantiales</taxon>
        <taxon>Ricciaceae</taxon>
        <taxon>Riccia</taxon>
    </lineage>
</organism>
<feature type="compositionally biased region" description="Low complexity" evidence="1">
    <location>
        <begin position="112"/>
        <end position="123"/>
    </location>
</feature>
<name>A0ABD1YAY6_9MARC</name>
<feature type="compositionally biased region" description="Polar residues" evidence="1">
    <location>
        <begin position="144"/>
        <end position="159"/>
    </location>
</feature>
<dbReference type="EMBL" id="JBHFFA010000006">
    <property type="protein sequence ID" value="KAL2623574.1"/>
    <property type="molecule type" value="Genomic_DNA"/>
</dbReference>
<accession>A0ABD1YAY6</accession>
<dbReference type="Proteomes" id="UP001605036">
    <property type="component" value="Unassembled WGS sequence"/>
</dbReference>
<proteinExistence type="predicted"/>
<dbReference type="AlphaFoldDB" id="A0ABD1YAY6"/>
<evidence type="ECO:0000256" key="1">
    <source>
        <dbReference type="SAM" id="MobiDB-lite"/>
    </source>
</evidence>
<keyword evidence="3" id="KW-1185">Reference proteome</keyword>
<evidence type="ECO:0000313" key="2">
    <source>
        <dbReference type="EMBL" id="KAL2623574.1"/>
    </source>
</evidence>
<feature type="region of interest" description="Disordered" evidence="1">
    <location>
        <begin position="365"/>
        <end position="392"/>
    </location>
</feature>
<evidence type="ECO:0000313" key="3">
    <source>
        <dbReference type="Proteomes" id="UP001605036"/>
    </source>
</evidence>
<protein>
    <submittedName>
        <fullName evidence="2">Uncharacterized protein</fullName>
    </submittedName>
</protein>
<sequence>MFLKNNDAAVFEEIQGLALNGTSHYRSWPRLGGSSERLVRRESTKATVKVDDEKLGNSPYAAIRKTDSRLLLTSNIHPAKKTYSQLASSESLLPKTVTMDKEKISLKSSLQPSPSVDTVTSTSGKEKRITSSIRSPRLSADQLAATQSTSPKSSLQTRKPLNMDPNLTFIDWGDSSTNRSSSAPVPVSAKCIARPANTIAESYDTSRLSESVHPETILANKYHNMYQEEEGEDQSSTRQIIPAALRDKMSLITAQLPNSSPAVFTQEERDGTRYTTVQTTLKDDRMTRTQTSVYYPRNYEQESNCIERKCSGLKSVCIAGATEIKDERLDLSKRANCNAEAFCRTTNHVGIFTLSGLDSRRKSEVAERAAASGEVPITGEQGARGTSSSPSSQLAICLPGSMVRRQKQHLSTAVGSESGRTCEHEACESMQDMEKEEIIEGSFRTENYQTRGVKGLRAVYIAGCPEITDGGVQVSFFNLAFISFTCSFL</sequence>
<reference evidence="2 3" key="1">
    <citation type="submission" date="2024-09" db="EMBL/GenBank/DDBJ databases">
        <title>Chromosome-scale assembly of Riccia fluitans.</title>
        <authorList>
            <person name="Paukszto L."/>
            <person name="Sawicki J."/>
            <person name="Karawczyk K."/>
            <person name="Piernik-Szablinska J."/>
            <person name="Szczecinska M."/>
            <person name="Mazdziarz M."/>
        </authorList>
    </citation>
    <scope>NUCLEOTIDE SEQUENCE [LARGE SCALE GENOMIC DNA]</scope>
    <source>
        <strain evidence="2">Rf_01</strain>
        <tissue evidence="2">Aerial parts of the thallus</tissue>
    </source>
</reference>
<gene>
    <name evidence="2" type="ORF">R1flu_003779</name>
</gene>